<feature type="non-terminal residue" evidence="1">
    <location>
        <position position="1"/>
    </location>
</feature>
<comment type="caution">
    <text evidence="1">The sequence shown here is derived from an EMBL/GenBank/DDBJ whole genome shotgun (WGS) entry which is preliminary data.</text>
</comment>
<gene>
    <name evidence="1" type="ORF">PBRASI_LOCUS11053</name>
</gene>
<name>A0A9N9EC20_9GLOM</name>
<dbReference type="Proteomes" id="UP000789739">
    <property type="component" value="Unassembled WGS sequence"/>
</dbReference>
<organism evidence="1 2">
    <name type="scientific">Paraglomus brasilianum</name>
    <dbReference type="NCBI Taxonomy" id="144538"/>
    <lineage>
        <taxon>Eukaryota</taxon>
        <taxon>Fungi</taxon>
        <taxon>Fungi incertae sedis</taxon>
        <taxon>Mucoromycota</taxon>
        <taxon>Glomeromycotina</taxon>
        <taxon>Glomeromycetes</taxon>
        <taxon>Paraglomerales</taxon>
        <taxon>Paraglomeraceae</taxon>
        <taxon>Paraglomus</taxon>
    </lineage>
</organism>
<protein>
    <submittedName>
        <fullName evidence="1">1293_t:CDS:1</fullName>
    </submittedName>
</protein>
<dbReference type="EMBL" id="CAJVPI010004233">
    <property type="protein sequence ID" value="CAG8666096.1"/>
    <property type="molecule type" value="Genomic_DNA"/>
</dbReference>
<keyword evidence="2" id="KW-1185">Reference proteome</keyword>
<reference evidence="1" key="1">
    <citation type="submission" date="2021-06" db="EMBL/GenBank/DDBJ databases">
        <authorList>
            <person name="Kallberg Y."/>
            <person name="Tangrot J."/>
            <person name="Rosling A."/>
        </authorList>
    </citation>
    <scope>NUCLEOTIDE SEQUENCE</scope>
    <source>
        <strain evidence="1">BR232B</strain>
    </source>
</reference>
<evidence type="ECO:0000313" key="2">
    <source>
        <dbReference type="Proteomes" id="UP000789739"/>
    </source>
</evidence>
<evidence type="ECO:0000313" key="1">
    <source>
        <dbReference type="EMBL" id="CAG8666096.1"/>
    </source>
</evidence>
<accession>A0A9N9EC20</accession>
<proteinExistence type="predicted"/>
<dbReference type="AlphaFoldDB" id="A0A9N9EC20"/>
<sequence>ARVTRCNAGLALFRLDALEKEGLIVMSGDSGGNGGKRTSPKRR</sequence>